<reference evidence="2 3" key="1">
    <citation type="submission" date="2014-09" db="EMBL/GenBank/DDBJ databases">
        <authorList>
            <person name="Regsiter A."/>
        </authorList>
    </citation>
    <scope>NUCLEOTIDE SEQUENCE [LARGE SCALE GENOMIC DNA]</scope>
</reference>
<organism evidence="2 3">
    <name type="scientific">Xanthomonas citri pv. citri</name>
    <dbReference type="NCBI Taxonomy" id="611301"/>
    <lineage>
        <taxon>Bacteria</taxon>
        <taxon>Pseudomonadati</taxon>
        <taxon>Pseudomonadota</taxon>
        <taxon>Gammaproteobacteria</taxon>
        <taxon>Lysobacterales</taxon>
        <taxon>Lysobacteraceae</taxon>
        <taxon>Xanthomonas</taxon>
    </lineage>
</organism>
<keyword evidence="1" id="KW-1133">Transmembrane helix</keyword>
<gene>
    <name evidence="2" type="ORF">XAC3562_890151</name>
</gene>
<proteinExistence type="predicted"/>
<evidence type="ECO:0000313" key="3">
    <source>
        <dbReference type="Proteomes" id="UP000052230"/>
    </source>
</evidence>
<dbReference type="EMBL" id="CCXZ01000187">
    <property type="protein sequence ID" value="CEG18827.1"/>
    <property type="molecule type" value="Genomic_DNA"/>
</dbReference>
<sequence>MPAALPGGLFAAGCGAVVPGAVAVGFAATSFAAAGAAARWHPAASIAISTAATIVDCLTIVILSPGIACPLTLHAATRDRYCPSS</sequence>
<name>A0A0U5GFB7_XANCI</name>
<keyword evidence="3" id="KW-1185">Reference proteome</keyword>
<comment type="caution">
    <text evidence="2">The sequence shown here is derived from an EMBL/GenBank/DDBJ whole genome shotgun (WGS) entry which is preliminary data.</text>
</comment>
<protein>
    <submittedName>
        <fullName evidence="2">Uncharacterized protein</fullName>
    </submittedName>
</protein>
<feature type="transmembrane region" description="Helical" evidence="1">
    <location>
        <begin position="42"/>
        <end position="63"/>
    </location>
</feature>
<evidence type="ECO:0000313" key="2">
    <source>
        <dbReference type="EMBL" id="CEG18827.1"/>
    </source>
</evidence>
<accession>A0A0U5GFB7</accession>
<keyword evidence="1" id="KW-0812">Transmembrane</keyword>
<keyword evidence="1" id="KW-0472">Membrane</keyword>
<evidence type="ECO:0000256" key="1">
    <source>
        <dbReference type="SAM" id="Phobius"/>
    </source>
</evidence>
<dbReference type="AlphaFoldDB" id="A0A0U5GFB7"/>
<dbReference type="Proteomes" id="UP000052230">
    <property type="component" value="Unassembled WGS sequence"/>
</dbReference>